<keyword evidence="2" id="KW-0808">Transferase</keyword>
<dbReference type="KEGG" id="arf:AR1Y2_1128"/>
<keyword evidence="2" id="KW-0418">Kinase</keyword>
<dbReference type="PANTHER" id="PTHR46246">
    <property type="entry name" value="GUANOSINE-3',5'-BIS(DIPHOSPHATE) 3'-PYROPHOSPHOHYDROLASE MESH1"/>
    <property type="match status" value="1"/>
</dbReference>
<gene>
    <name evidence="2" type="ORF">AR1Y2_1128</name>
</gene>
<dbReference type="AlphaFoldDB" id="A0A4P8IAE3"/>
<evidence type="ECO:0000313" key="3">
    <source>
        <dbReference type="Proteomes" id="UP000298653"/>
    </source>
</evidence>
<evidence type="ECO:0000259" key="1">
    <source>
        <dbReference type="SMART" id="SM00471"/>
    </source>
</evidence>
<keyword evidence="3" id="KW-1185">Reference proteome</keyword>
<dbReference type="GO" id="GO:0016301">
    <property type="term" value="F:kinase activity"/>
    <property type="evidence" value="ECO:0007669"/>
    <property type="project" value="UniProtKB-KW"/>
</dbReference>
<dbReference type="Proteomes" id="UP000298653">
    <property type="component" value="Chromosome"/>
</dbReference>
<dbReference type="InterPro" id="IPR003607">
    <property type="entry name" value="HD/PDEase_dom"/>
</dbReference>
<dbReference type="EMBL" id="CP040058">
    <property type="protein sequence ID" value="QCP34582.1"/>
    <property type="molecule type" value="Genomic_DNA"/>
</dbReference>
<reference evidence="2 3" key="1">
    <citation type="submission" date="2019-05" db="EMBL/GenBank/DDBJ databases">
        <title>Complete genome sequencing of Anaerostipes rhamnosivorans.</title>
        <authorList>
            <person name="Bui T.P.N."/>
            <person name="de Vos W.M."/>
        </authorList>
    </citation>
    <scope>NUCLEOTIDE SEQUENCE [LARGE SCALE GENOMIC DNA]</scope>
    <source>
        <strain evidence="2 3">1y2</strain>
    </source>
</reference>
<dbReference type="SUPFAM" id="SSF109604">
    <property type="entry name" value="HD-domain/PDEase-like"/>
    <property type="match status" value="1"/>
</dbReference>
<dbReference type="GO" id="GO:0008728">
    <property type="term" value="F:GTP diphosphokinase activity"/>
    <property type="evidence" value="ECO:0007669"/>
    <property type="project" value="UniProtKB-EC"/>
</dbReference>
<dbReference type="Gene3D" id="1.10.3210.10">
    <property type="entry name" value="Hypothetical protein af1432"/>
    <property type="match status" value="1"/>
</dbReference>
<dbReference type="Pfam" id="PF13328">
    <property type="entry name" value="HD_4"/>
    <property type="match status" value="1"/>
</dbReference>
<name>A0A4P8IAE3_9FIRM</name>
<sequence length="210" mass="24558">MIYDKYVKLSAKKEKPMFEKAIIFATNAHSGQKRKGTNIPFMIHPLEVASIVAGITPDEEMMCAAVLHDVIEDCRDVTGEDIRREFGDKVADYVLMESEDKSKSWIERKSHTINFLKHRAKRPAKVIALGDKLANVRSLARDYKLLGDELWQRFNMKDKNMQGWYYKSMIECFEEFSEFHEYNEYCYLVEQVFKDTIDVDPEEYTETGGR</sequence>
<dbReference type="GO" id="GO:0008893">
    <property type="term" value="F:guanosine-3',5'-bis(diphosphate) 3'-diphosphatase activity"/>
    <property type="evidence" value="ECO:0007669"/>
    <property type="project" value="UniProtKB-EC"/>
</dbReference>
<dbReference type="PANTHER" id="PTHR46246:SF1">
    <property type="entry name" value="GUANOSINE-3',5'-BIS(DIPHOSPHATE) 3'-PYROPHOSPHOHYDROLASE MESH1"/>
    <property type="match status" value="1"/>
</dbReference>
<proteinExistence type="predicted"/>
<accession>A0A4P8IAE3</accession>
<dbReference type="SMART" id="SM00471">
    <property type="entry name" value="HDc"/>
    <property type="match status" value="1"/>
</dbReference>
<protein>
    <submittedName>
        <fullName evidence="2">GTP pyrophosphokinase, (P)ppGpp synthetase II</fullName>
        <ecNumber evidence="2">2.7.6.5</ecNumber>
        <ecNumber evidence="2">3.1.7.2</ecNumber>
    </submittedName>
</protein>
<evidence type="ECO:0000313" key="2">
    <source>
        <dbReference type="EMBL" id="QCP34582.1"/>
    </source>
</evidence>
<dbReference type="EC" id="2.7.6.5" evidence="2"/>
<dbReference type="EC" id="3.1.7.2" evidence="2"/>
<feature type="domain" description="HD/PDEase" evidence="1">
    <location>
        <begin position="37"/>
        <end position="145"/>
    </location>
</feature>
<dbReference type="InterPro" id="IPR052194">
    <property type="entry name" value="MESH1"/>
</dbReference>
<keyword evidence="2" id="KW-0378">Hydrolase</keyword>
<organism evidence="2 3">
    <name type="scientific">Anaerostipes rhamnosivorans</name>
    <dbReference type="NCBI Taxonomy" id="1229621"/>
    <lineage>
        <taxon>Bacteria</taxon>
        <taxon>Bacillati</taxon>
        <taxon>Bacillota</taxon>
        <taxon>Clostridia</taxon>
        <taxon>Lachnospirales</taxon>
        <taxon>Lachnospiraceae</taxon>
        <taxon>Anaerostipes</taxon>
    </lineage>
</organism>